<proteinExistence type="predicted"/>
<evidence type="ECO:0000313" key="2">
    <source>
        <dbReference type="Proteomes" id="UP001060215"/>
    </source>
</evidence>
<gene>
    <name evidence="1" type="ORF">LOK49_LG12G00062</name>
</gene>
<name>A0ACC0FSS0_9ERIC</name>
<reference evidence="1 2" key="1">
    <citation type="journal article" date="2022" name="Plant J.">
        <title>Chromosome-level genome of Camellia lanceoleosa provides a valuable resource for understanding genome evolution and self-incompatibility.</title>
        <authorList>
            <person name="Gong W."/>
            <person name="Xiao S."/>
            <person name="Wang L."/>
            <person name="Liao Z."/>
            <person name="Chang Y."/>
            <person name="Mo W."/>
            <person name="Hu G."/>
            <person name="Li W."/>
            <person name="Zhao G."/>
            <person name="Zhu H."/>
            <person name="Hu X."/>
            <person name="Ji K."/>
            <person name="Xiang X."/>
            <person name="Song Q."/>
            <person name="Yuan D."/>
            <person name="Jin S."/>
            <person name="Zhang L."/>
        </authorList>
    </citation>
    <scope>NUCLEOTIDE SEQUENCE [LARGE SCALE GENOMIC DNA]</scope>
    <source>
        <strain evidence="1">SQ_2022a</strain>
    </source>
</reference>
<sequence>MGCICDKAFAIENGRESPRERQLNKWSSSELHVPQIISSKRVEHFWAKERLDSGGEFKDGFSHKKLNGSKKVRDEHFEKRKENCEVVVPNYHPGCSRLASRSASLRCLLYITCVVKSKTLWVGYISCHFLDLDQLEVDELNEDGIEFVAYFIRRDDNDIADGCTGYKYNDKLEYLMHVRVKNCGIRLVYYNEYDDDEAVVSNSMYNSQVNNFNSGVFYKDSDKSSVVAVEDEDSTAITTSKG</sequence>
<dbReference type="Proteomes" id="UP001060215">
    <property type="component" value="Chromosome 13"/>
</dbReference>
<comment type="caution">
    <text evidence="1">The sequence shown here is derived from an EMBL/GenBank/DDBJ whole genome shotgun (WGS) entry which is preliminary data.</text>
</comment>
<evidence type="ECO:0000313" key="1">
    <source>
        <dbReference type="EMBL" id="KAI7991343.1"/>
    </source>
</evidence>
<protein>
    <submittedName>
        <fullName evidence="1">Uncharacterized protein</fullName>
    </submittedName>
</protein>
<dbReference type="EMBL" id="CM045770">
    <property type="protein sequence ID" value="KAI7991343.1"/>
    <property type="molecule type" value="Genomic_DNA"/>
</dbReference>
<keyword evidence="2" id="KW-1185">Reference proteome</keyword>
<accession>A0ACC0FSS0</accession>
<organism evidence="1 2">
    <name type="scientific">Camellia lanceoleosa</name>
    <dbReference type="NCBI Taxonomy" id="1840588"/>
    <lineage>
        <taxon>Eukaryota</taxon>
        <taxon>Viridiplantae</taxon>
        <taxon>Streptophyta</taxon>
        <taxon>Embryophyta</taxon>
        <taxon>Tracheophyta</taxon>
        <taxon>Spermatophyta</taxon>
        <taxon>Magnoliopsida</taxon>
        <taxon>eudicotyledons</taxon>
        <taxon>Gunneridae</taxon>
        <taxon>Pentapetalae</taxon>
        <taxon>asterids</taxon>
        <taxon>Ericales</taxon>
        <taxon>Theaceae</taxon>
        <taxon>Camellia</taxon>
    </lineage>
</organism>